<dbReference type="GO" id="GO:0008270">
    <property type="term" value="F:zinc ion binding"/>
    <property type="evidence" value="ECO:0007669"/>
    <property type="project" value="UniProtKB-KW"/>
</dbReference>
<feature type="region of interest" description="Disordered" evidence="2">
    <location>
        <begin position="223"/>
        <end position="252"/>
    </location>
</feature>
<dbReference type="PROSITE" id="PS50157">
    <property type="entry name" value="ZINC_FINGER_C2H2_2"/>
    <property type="match status" value="1"/>
</dbReference>
<reference evidence="4 5" key="2">
    <citation type="submission" date="2018-11" db="EMBL/GenBank/DDBJ databases">
        <authorList>
            <consortium name="Pathogen Informatics"/>
        </authorList>
    </citation>
    <scope>NUCLEOTIDE SEQUENCE [LARGE SCALE GENOMIC DNA]</scope>
    <source>
        <strain evidence="4 5">NST_G2</strain>
    </source>
</reference>
<keyword evidence="1" id="KW-0862">Zinc</keyword>
<keyword evidence="1" id="KW-0479">Metal-binding</keyword>
<keyword evidence="5" id="KW-1185">Reference proteome</keyword>
<dbReference type="InterPro" id="IPR013087">
    <property type="entry name" value="Znf_C2H2_type"/>
</dbReference>
<evidence type="ECO:0000256" key="1">
    <source>
        <dbReference type="PROSITE-ProRule" id="PRU00042"/>
    </source>
</evidence>
<feature type="region of interest" description="Disordered" evidence="2">
    <location>
        <begin position="160"/>
        <end position="192"/>
    </location>
</feature>
<sequence>MATETIIPPPHPAPIKATNKTCPTPATSVATSGFLPPATSTVTTTTTAPSTNDEGLVKVIYNYSAGFAFAVLPEMSIGPAGLLGPHRRLDSWRAIRLCKNKATAMGGQTLGNGHEDVVCVSTPGTSAPFPFIPSSLPPPSSSLPSSSAPLPAFFPLSSPQSTHIPPPPCLSPSPSLSSSSSPPPFPPFLSLPSIPSSPLSKMSYTEGDNNHDQLEEVGAGYTFFTSGRPKADRRDADPPPHGHPGHQLDSSHHLSNYMPILITGYIHHHNHHRCHHRRRHHIHHHQRWGSVLRYSNCKRTCTARVALVGHLRIHSTGTSKPVPGAPTYSRDRQIHCPHYPRAFTHRMGLFGRMRIPDSRIHRTVNNTDTPCTPSAPATTSTITMNDIPPASPDFSCPHCARNFNSRIGLIDHLRIHRTEAGEPVPVALTYSRRARLHCPHFSLTFT</sequence>
<reference evidence="6" key="1">
    <citation type="submission" date="2016-06" db="UniProtKB">
        <authorList>
            <consortium name="WormBaseParasite"/>
        </authorList>
    </citation>
    <scope>IDENTIFICATION</scope>
</reference>
<protein>
    <submittedName>
        <fullName evidence="6">C2H2-type domain-containing protein</fullName>
    </submittedName>
</protein>
<organism evidence="6">
    <name type="scientific">Schistocephalus solidus</name>
    <name type="common">Tapeworm</name>
    <dbReference type="NCBI Taxonomy" id="70667"/>
    <lineage>
        <taxon>Eukaryota</taxon>
        <taxon>Metazoa</taxon>
        <taxon>Spiralia</taxon>
        <taxon>Lophotrochozoa</taxon>
        <taxon>Platyhelminthes</taxon>
        <taxon>Cestoda</taxon>
        <taxon>Eucestoda</taxon>
        <taxon>Diphyllobothriidea</taxon>
        <taxon>Diphyllobothriidae</taxon>
        <taxon>Schistocephalus</taxon>
    </lineage>
</organism>
<dbReference type="SMART" id="SM00355">
    <property type="entry name" value="ZnF_C2H2"/>
    <property type="match status" value="2"/>
</dbReference>
<proteinExistence type="predicted"/>
<dbReference type="EMBL" id="UYSU01036831">
    <property type="protein sequence ID" value="VDL98213.1"/>
    <property type="molecule type" value="Genomic_DNA"/>
</dbReference>
<gene>
    <name evidence="4" type="ORF">SSLN_LOCUS11828</name>
</gene>
<feature type="compositionally biased region" description="Basic and acidic residues" evidence="2">
    <location>
        <begin position="229"/>
        <end position="240"/>
    </location>
</feature>
<dbReference type="AlphaFoldDB" id="A0A183T5T0"/>
<evidence type="ECO:0000313" key="5">
    <source>
        <dbReference type="Proteomes" id="UP000275846"/>
    </source>
</evidence>
<evidence type="ECO:0000259" key="3">
    <source>
        <dbReference type="PROSITE" id="PS50157"/>
    </source>
</evidence>
<dbReference type="WBParaSite" id="SSLN_0001227801-mRNA-1">
    <property type="protein sequence ID" value="SSLN_0001227801-mRNA-1"/>
    <property type="gene ID" value="SSLN_0001227801"/>
</dbReference>
<evidence type="ECO:0000313" key="4">
    <source>
        <dbReference type="EMBL" id="VDL98213.1"/>
    </source>
</evidence>
<keyword evidence="1" id="KW-0863">Zinc-finger</keyword>
<name>A0A183T5T0_SCHSO</name>
<dbReference type="PROSITE" id="PS00028">
    <property type="entry name" value="ZINC_FINGER_C2H2_1"/>
    <property type="match status" value="1"/>
</dbReference>
<dbReference type="OrthoDB" id="8117402at2759"/>
<evidence type="ECO:0000256" key="2">
    <source>
        <dbReference type="SAM" id="MobiDB-lite"/>
    </source>
</evidence>
<feature type="domain" description="C2H2-type" evidence="3">
    <location>
        <begin position="394"/>
        <end position="421"/>
    </location>
</feature>
<dbReference type="Proteomes" id="UP000275846">
    <property type="component" value="Unassembled WGS sequence"/>
</dbReference>
<accession>A0A183T5T0</accession>
<evidence type="ECO:0000313" key="6">
    <source>
        <dbReference type="WBParaSite" id="SSLN_0001227801-mRNA-1"/>
    </source>
</evidence>
<dbReference type="Gene3D" id="3.30.160.60">
    <property type="entry name" value="Classic Zinc Finger"/>
    <property type="match status" value="1"/>
</dbReference>